<name>A0A4Z0CCK7_9BURK</name>
<dbReference type="Pfam" id="PF20112">
    <property type="entry name" value="DUF6502"/>
    <property type="match status" value="1"/>
</dbReference>
<dbReference type="EMBL" id="SMLK01000001">
    <property type="protein sequence ID" value="TFZ07965.1"/>
    <property type="molecule type" value="Genomic_DNA"/>
</dbReference>
<dbReference type="AlphaFoldDB" id="A0A4Z0CCK7"/>
<dbReference type="RefSeq" id="WP_135247903.1">
    <property type="nucleotide sequence ID" value="NZ_SMLK01000001.1"/>
</dbReference>
<gene>
    <name evidence="1" type="ORF">EZ216_02015</name>
</gene>
<reference evidence="1 2" key="1">
    <citation type="submission" date="2019-03" db="EMBL/GenBank/DDBJ databases">
        <title>Ramlibacter sp. 18x22-1, whole genome shotgun sequence.</title>
        <authorList>
            <person name="Zhang X."/>
            <person name="Feng G."/>
            <person name="Zhu H."/>
        </authorList>
    </citation>
    <scope>NUCLEOTIDE SEQUENCE [LARGE SCALE GENOMIC DNA]</scope>
    <source>
        <strain evidence="1 2">18x22-1</strain>
    </source>
</reference>
<keyword evidence="2" id="KW-1185">Reference proteome</keyword>
<evidence type="ECO:0000313" key="1">
    <source>
        <dbReference type="EMBL" id="TFZ07965.1"/>
    </source>
</evidence>
<dbReference type="Proteomes" id="UP000297839">
    <property type="component" value="Unassembled WGS sequence"/>
</dbReference>
<comment type="caution">
    <text evidence="1">The sequence shown here is derived from an EMBL/GenBank/DDBJ whole genome shotgun (WGS) entry which is preliminary data.</text>
</comment>
<organism evidence="1 2">
    <name type="scientific">Ramlibacter humi</name>
    <dbReference type="NCBI Taxonomy" id="2530451"/>
    <lineage>
        <taxon>Bacteria</taxon>
        <taxon>Pseudomonadati</taxon>
        <taxon>Pseudomonadota</taxon>
        <taxon>Betaproteobacteria</taxon>
        <taxon>Burkholderiales</taxon>
        <taxon>Comamonadaceae</taxon>
        <taxon>Ramlibacter</taxon>
    </lineage>
</organism>
<evidence type="ECO:0000313" key="2">
    <source>
        <dbReference type="Proteomes" id="UP000297839"/>
    </source>
</evidence>
<protein>
    <submittedName>
        <fullName evidence="1">Uncharacterized protein</fullName>
    </submittedName>
</protein>
<sequence>MQDRLTWAQSACARVMRPLVRLALGMGLKHPHLESMLRDLLLDEATRLWRRQGVSAPNISQLAVTTGLNRKDVTARVRRPADPLPHTELSAAAKTFTRWLQLATQNPALQTLPVAANGEDLSFEDVAREASRGDVHHRAVLDELMRLGMCSRTGANHVELTAEGFVPTADLQSTLAFLGDNLRDHAAAAVSNTLGEAPLMLERAVFAEGLSESDVDSVHQSVRQNWSQLHRDLVGQLTEAIARTGGQGSRRLRIGIYLFHEEREEAGE</sequence>
<dbReference type="InterPro" id="IPR045445">
    <property type="entry name" value="DUF6502"/>
</dbReference>
<dbReference type="OrthoDB" id="6356376at2"/>
<proteinExistence type="predicted"/>
<accession>A0A4Z0CCK7</accession>